<sequence length="435" mass="47981">MLEISDSLQGGEDDDSRLRILLVANEFPWPERSGYRIRLANMLRGLAEAGSVDFIILHDGTEKALGDLNSNQVSLKDGIAPINEPVKRTLVVELPIATSSLRGILPWLASGLPRKIVWRDWSAARVAVSRELTNGYDLIWWSHIDAWAAIGDVANTPCIVDIDDLEDEKMLTRRKAQERPPLRDLKASMRFVIVREMDRIDIRRWRRAQRRASLHADGVIVCSQKDSVALGGEKTYVIPNGYVTPENPVGHPERQVDQKGGALVFIGLQTYEPNIDGSRFLVERVLPILQESRPDVSIRIVGRADTEVQELARASVEVIGEVESIEAELASADISVVPLRIGGGTRIKILEALAHRIPIVTTNLGCEGLPLVSGVHCEIADSAKAFAESCDLLLGDAGKRIEMAEAGAALQGEHFEWVQIRSRVGQIARAICEKK</sequence>
<dbReference type="CDD" id="cd03801">
    <property type="entry name" value="GT4_PimA-like"/>
    <property type="match status" value="1"/>
</dbReference>
<dbReference type="PANTHER" id="PTHR12526">
    <property type="entry name" value="GLYCOSYLTRANSFERASE"/>
    <property type="match status" value="1"/>
</dbReference>
<dbReference type="GO" id="GO:0016757">
    <property type="term" value="F:glycosyltransferase activity"/>
    <property type="evidence" value="ECO:0007669"/>
    <property type="project" value="TreeGrafter"/>
</dbReference>
<dbReference type="EMBL" id="CAFBNL010000020">
    <property type="protein sequence ID" value="CAB4948436.1"/>
    <property type="molecule type" value="Genomic_DNA"/>
</dbReference>
<reference evidence="1" key="1">
    <citation type="submission" date="2020-05" db="EMBL/GenBank/DDBJ databases">
        <authorList>
            <person name="Chiriac C."/>
            <person name="Salcher M."/>
            <person name="Ghai R."/>
            <person name="Kavagutti S V."/>
        </authorList>
    </citation>
    <scope>NUCLEOTIDE SEQUENCE</scope>
</reference>
<dbReference type="Gene3D" id="3.40.50.2000">
    <property type="entry name" value="Glycogen Phosphorylase B"/>
    <property type="match status" value="2"/>
</dbReference>
<gene>
    <name evidence="1" type="ORF">UFOPK3789_00527</name>
</gene>
<dbReference type="Pfam" id="PF13692">
    <property type="entry name" value="Glyco_trans_1_4"/>
    <property type="match status" value="1"/>
</dbReference>
<evidence type="ECO:0000313" key="1">
    <source>
        <dbReference type="EMBL" id="CAB4948436.1"/>
    </source>
</evidence>
<organism evidence="1">
    <name type="scientific">freshwater metagenome</name>
    <dbReference type="NCBI Taxonomy" id="449393"/>
    <lineage>
        <taxon>unclassified sequences</taxon>
        <taxon>metagenomes</taxon>
        <taxon>ecological metagenomes</taxon>
    </lineage>
</organism>
<protein>
    <submittedName>
        <fullName evidence="1">Unannotated protein</fullName>
    </submittedName>
</protein>
<dbReference type="AlphaFoldDB" id="A0A6J7JYJ2"/>
<proteinExistence type="predicted"/>
<dbReference type="PANTHER" id="PTHR12526:SF600">
    <property type="entry name" value="GLYCOSYL TRANSFERASE GROUP 1"/>
    <property type="match status" value="1"/>
</dbReference>
<dbReference type="SUPFAM" id="SSF53756">
    <property type="entry name" value="UDP-Glycosyltransferase/glycogen phosphorylase"/>
    <property type="match status" value="1"/>
</dbReference>
<accession>A0A6J7JYJ2</accession>
<name>A0A6J7JYJ2_9ZZZZ</name>